<accession>A0AA40F994</accession>
<keyword evidence="2" id="KW-1185">Reference proteome</keyword>
<proteinExistence type="predicted"/>
<dbReference type="Pfam" id="PF17043">
    <property type="entry name" value="MAT1-1-2"/>
    <property type="match status" value="1"/>
</dbReference>
<organism evidence="1 2">
    <name type="scientific">Schizothecium vesticola</name>
    <dbReference type="NCBI Taxonomy" id="314040"/>
    <lineage>
        <taxon>Eukaryota</taxon>
        <taxon>Fungi</taxon>
        <taxon>Dikarya</taxon>
        <taxon>Ascomycota</taxon>
        <taxon>Pezizomycotina</taxon>
        <taxon>Sordariomycetes</taxon>
        <taxon>Sordariomycetidae</taxon>
        <taxon>Sordariales</taxon>
        <taxon>Schizotheciaceae</taxon>
        <taxon>Schizothecium</taxon>
    </lineage>
</organism>
<comment type="caution">
    <text evidence="1">The sequence shown here is derived from an EMBL/GenBank/DDBJ whole genome shotgun (WGS) entry which is preliminary data.</text>
</comment>
<evidence type="ECO:0000313" key="2">
    <source>
        <dbReference type="Proteomes" id="UP001172155"/>
    </source>
</evidence>
<protein>
    <submittedName>
        <fullName evidence="1">Uncharacterized protein</fullName>
    </submittedName>
</protein>
<reference evidence="1" key="1">
    <citation type="submission" date="2023-06" db="EMBL/GenBank/DDBJ databases">
        <title>Genome-scale phylogeny and comparative genomics of the fungal order Sordariales.</title>
        <authorList>
            <consortium name="Lawrence Berkeley National Laboratory"/>
            <person name="Hensen N."/>
            <person name="Bonometti L."/>
            <person name="Westerberg I."/>
            <person name="Brannstrom I.O."/>
            <person name="Guillou S."/>
            <person name="Cros-Aarteil S."/>
            <person name="Calhoun S."/>
            <person name="Haridas S."/>
            <person name="Kuo A."/>
            <person name="Mondo S."/>
            <person name="Pangilinan J."/>
            <person name="Riley R."/>
            <person name="LaButti K."/>
            <person name="Andreopoulos B."/>
            <person name="Lipzen A."/>
            <person name="Chen C."/>
            <person name="Yanf M."/>
            <person name="Daum C."/>
            <person name="Ng V."/>
            <person name="Clum A."/>
            <person name="Steindorff A."/>
            <person name="Ohm R."/>
            <person name="Martin F."/>
            <person name="Silar P."/>
            <person name="Natvig D."/>
            <person name="Lalanne C."/>
            <person name="Gautier V."/>
            <person name="Ament-velasquez S.L."/>
            <person name="Kruys A."/>
            <person name="Hutchinson M.I."/>
            <person name="Powell A.J."/>
            <person name="Barry K."/>
            <person name="Miller A.N."/>
            <person name="Grigoriev I.V."/>
            <person name="Debuchy R."/>
            <person name="Gladieux P."/>
            <person name="Thoren M.H."/>
            <person name="Johannesson H."/>
        </authorList>
    </citation>
    <scope>NUCLEOTIDE SEQUENCE</scope>
    <source>
        <strain evidence="1">SMH3187-1</strain>
    </source>
</reference>
<evidence type="ECO:0000313" key="1">
    <source>
        <dbReference type="EMBL" id="KAK0753560.1"/>
    </source>
</evidence>
<dbReference type="InterPro" id="IPR031472">
    <property type="entry name" value="MAT1-1-2/MatA-2/Smr1"/>
</dbReference>
<dbReference type="Proteomes" id="UP001172155">
    <property type="component" value="Unassembled WGS sequence"/>
</dbReference>
<sequence length="323" mass="37057">MSDQENQVEQKQIQKKEERIMHMVLIRLTSDRIRSRLVDEIQCFDECLKKILIMAQAFTISHNHIDYPTTIKLVKDDKIVIATVCRYLEATNAILRFLGFVEKETGIIAGGDIWLSNKVACSRTLVQGFLAALVSMKKGGDRPGMAFSLRYSVDIRVYDHALVISNCQATNPETQKHIKDQDFSRMTPDAVSKGWHCPSIEFPAIHVPGTQWHKYFGNLDRDDVGLRAAIFDAEEKESVRVRFPDVAICIEKEMRAVFAEFRGYFHRTGRLPFPRKPLSQKATTIAFLMQHLSIANHQRVLVTEEYSMQSPHEGRCLLLYLQD</sequence>
<name>A0AA40F994_9PEZI</name>
<gene>
    <name evidence="1" type="ORF">B0T18DRAFT_385586</name>
</gene>
<dbReference type="AlphaFoldDB" id="A0AA40F994"/>
<dbReference type="EMBL" id="JAUKUD010000001">
    <property type="protein sequence ID" value="KAK0753560.1"/>
    <property type="molecule type" value="Genomic_DNA"/>
</dbReference>